<evidence type="ECO:0000259" key="3">
    <source>
        <dbReference type="PROSITE" id="PS50157"/>
    </source>
</evidence>
<feature type="region of interest" description="Disordered" evidence="2">
    <location>
        <begin position="417"/>
        <end position="479"/>
    </location>
</feature>
<proteinExistence type="predicted"/>
<evidence type="ECO:0000256" key="1">
    <source>
        <dbReference type="PROSITE-ProRule" id="PRU00042"/>
    </source>
</evidence>
<feature type="domain" description="C2H2-type" evidence="3">
    <location>
        <begin position="396"/>
        <end position="426"/>
    </location>
</feature>
<evidence type="ECO:0000313" key="4">
    <source>
        <dbReference type="EMBL" id="KAL3873102.1"/>
    </source>
</evidence>
<feature type="compositionally biased region" description="Basic and acidic residues" evidence="2">
    <location>
        <begin position="301"/>
        <end position="320"/>
    </location>
</feature>
<feature type="region of interest" description="Disordered" evidence="2">
    <location>
        <begin position="274"/>
        <end position="340"/>
    </location>
</feature>
<feature type="region of interest" description="Disordered" evidence="2">
    <location>
        <begin position="361"/>
        <end position="392"/>
    </location>
</feature>
<dbReference type="PANTHER" id="PTHR16116">
    <property type="entry name" value="ZINC FINGER PROTEIN 839"/>
    <property type="match status" value="1"/>
</dbReference>
<feature type="compositionally biased region" description="Polar residues" evidence="2">
    <location>
        <begin position="437"/>
        <end position="455"/>
    </location>
</feature>
<dbReference type="AlphaFoldDB" id="A0ABD3WGY8"/>
<dbReference type="InterPro" id="IPR013087">
    <property type="entry name" value="Znf_C2H2_type"/>
</dbReference>
<dbReference type="InterPro" id="IPR031885">
    <property type="entry name" value="DUF4764"/>
</dbReference>
<reference evidence="4 5" key="1">
    <citation type="submission" date="2024-11" db="EMBL/GenBank/DDBJ databases">
        <title>Chromosome-level genome assembly of the freshwater bivalve Anodonta woodiana.</title>
        <authorList>
            <person name="Chen X."/>
        </authorList>
    </citation>
    <scope>NUCLEOTIDE SEQUENCE [LARGE SCALE GENOMIC DNA]</scope>
    <source>
        <strain evidence="4">MN2024</strain>
        <tissue evidence="4">Gills</tissue>
    </source>
</reference>
<keyword evidence="1" id="KW-0479">Metal-binding</keyword>
<dbReference type="PROSITE" id="PS50157">
    <property type="entry name" value="ZINC_FINGER_C2H2_2"/>
    <property type="match status" value="1"/>
</dbReference>
<evidence type="ECO:0000256" key="2">
    <source>
        <dbReference type="SAM" id="MobiDB-lite"/>
    </source>
</evidence>
<accession>A0ABD3WGY8</accession>
<keyword evidence="5" id="KW-1185">Reference proteome</keyword>
<dbReference type="InterPro" id="IPR039946">
    <property type="entry name" value="ZN839"/>
</dbReference>
<evidence type="ECO:0000313" key="5">
    <source>
        <dbReference type="Proteomes" id="UP001634394"/>
    </source>
</evidence>
<keyword evidence="1" id="KW-0862">Zinc</keyword>
<dbReference type="EMBL" id="JBJQND010000006">
    <property type="protein sequence ID" value="KAL3873102.1"/>
    <property type="molecule type" value="Genomic_DNA"/>
</dbReference>
<sequence>MADGEQNGILAVASHALNPGGDTIIVAEGELGEDGVCAEDILQQALDEASETFSSVDGVEYTQNDSDVSLTQNINNVHAGVMAFVTSENLVSHTDGMLVSEYDTNGSGVVGGSLQHCETINITIDQETDKDFVTDPSQDDQIHSGQMSTANHLHISDGSKNQAESMQTEVNSDMSNVENIRNVSGSLSVSLVPVNTASTAPLGSSQNPIRIIQQGNQYTPVQQLTTEQLQQIMQVVQQQHVQKAAEQGGSSILYNSATNTRIVYRVIYPSELHKDTSHKQTQGQQTVLFTPQAKRTYKKRNREEEEKFDGPELSKEEKEARKKQKLKTRSGRVSKPPKHMVKDYKHIHVLDWDEDYDDSDGGYSDFKVSDEEEADEEQDKDSSVHPGLSSRKQRNYRCEICGKAYIGQAGLGRHYRMFPSHGKLEPEQEQNPETPNGSNSMISFSEDSRDSTCSLPYTPRPFQRGRGRGRPVYRGRGRAGYHMTPERRKAKLKEIIRECDNDELIEEILPRLAKVITLWEFLLMKVEKGKPCKPHMEDIIHEFEYLHKQIQKMCREYLKPTTDLETDIPNVEKQLQIQNSNLADALGLKIGCYIVKEIQDQDTPYHYKFLTSNPLLSASHVGPEKRTVEVVQREQLVPLKIPKPIAIPITTSSVAKNVQNVINSSAPSTLVTHGSGSVLTTYSNKVLPSPVKVVASSVTTNSSVMSPSPMKVLTSAAKSQANPMKSQTYIIANTSSRTSVLPANSLPNTTVTNLALPVSSATSNIRPTSSMSLLHNMATSIAANNHVLNTSTVNSSLVNHTGSTNSVSLISGKVLPNTLQTTAASSQTSGRTTYILAGSKPTFSSSLLAKSENTTSKSLTYTHKAQSATSIKSEPRQMDIKAEESVTNNGDNSISFSQNGVTYISVSDAVVSQNSPERQGFVIQSMAETNSVDSSILCSQGIHEQSGEIINGMDMIISPDESMDQTGSTATVIQGQLLEQEQHTQFVQYADGTNTDDDQVESITIPTTNIYQTEDGIILIQNPDGEILQLQDSDGNGVPLETVQALLAMDGETQFITEPMEETNLEQ</sequence>
<comment type="caution">
    <text evidence="4">The sequence shown here is derived from an EMBL/GenBank/DDBJ whole genome shotgun (WGS) entry which is preliminary data.</text>
</comment>
<feature type="compositionally biased region" description="Basic residues" evidence="2">
    <location>
        <begin position="463"/>
        <end position="479"/>
    </location>
</feature>
<dbReference type="Proteomes" id="UP001634394">
    <property type="component" value="Unassembled WGS sequence"/>
</dbReference>
<feature type="compositionally biased region" description="Polar residues" evidence="2">
    <location>
        <begin position="279"/>
        <end position="289"/>
    </location>
</feature>
<feature type="compositionally biased region" description="Basic residues" evidence="2">
    <location>
        <begin position="321"/>
        <end position="339"/>
    </location>
</feature>
<protein>
    <recommendedName>
        <fullName evidence="3">C2H2-type domain-containing protein</fullName>
    </recommendedName>
</protein>
<name>A0ABD3WGY8_SINWO</name>
<dbReference type="Pfam" id="PF15961">
    <property type="entry name" value="DUF4764"/>
    <property type="match status" value="2"/>
</dbReference>
<gene>
    <name evidence="4" type="ORF">ACJMK2_036260</name>
</gene>
<dbReference type="PANTHER" id="PTHR16116:SF5">
    <property type="entry name" value="ZINC FINGER PROTEIN 839"/>
    <property type="match status" value="1"/>
</dbReference>
<keyword evidence="1" id="KW-0863">Zinc-finger</keyword>
<organism evidence="4 5">
    <name type="scientific">Sinanodonta woodiana</name>
    <name type="common">Chinese pond mussel</name>
    <name type="synonym">Anodonta woodiana</name>
    <dbReference type="NCBI Taxonomy" id="1069815"/>
    <lineage>
        <taxon>Eukaryota</taxon>
        <taxon>Metazoa</taxon>
        <taxon>Spiralia</taxon>
        <taxon>Lophotrochozoa</taxon>
        <taxon>Mollusca</taxon>
        <taxon>Bivalvia</taxon>
        <taxon>Autobranchia</taxon>
        <taxon>Heteroconchia</taxon>
        <taxon>Palaeoheterodonta</taxon>
        <taxon>Unionida</taxon>
        <taxon>Unionoidea</taxon>
        <taxon>Unionidae</taxon>
        <taxon>Unioninae</taxon>
        <taxon>Sinanodonta</taxon>
    </lineage>
</organism>
<feature type="compositionally biased region" description="Acidic residues" evidence="2">
    <location>
        <begin position="370"/>
        <end position="379"/>
    </location>
</feature>
<dbReference type="GO" id="GO:0008270">
    <property type="term" value="F:zinc ion binding"/>
    <property type="evidence" value="ECO:0007669"/>
    <property type="project" value="UniProtKB-KW"/>
</dbReference>